<evidence type="ECO:0000313" key="2">
    <source>
        <dbReference type="EMBL" id="KAH7135581.1"/>
    </source>
</evidence>
<dbReference type="AlphaFoldDB" id="A0A9P9EFE7"/>
<organism evidence="2 3">
    <name type="scientific">Dendryphion nanum</name>
    <dbReference type="NCBI Taxonomy" id="256645"/>
    <lineage>
        <taxon>Eukaryota</taxon>
        <taxon>Fungi</taxon>
        <taxon>Dikarya</taxon>
        <taxon>Ascomycota</taxon>
        <taxon>Pezizomycotina</taxon>
        <taxon>Dothideomycetes</taxon>
        <taxon>Pleosporomycetidae</taxon>
        <taxon>Pleosporales</taxon>
        <taxon>Torulaceae</taxon>
        <taxon>Dendryphion</taxon>
    </lineage>
</organism>
<comment type="caution">
    <text evidence="2">The sequence shown here is derived from an EMBL/GenBank/DDBJ whole genome shotgun (WGS) entry which is preliminary data.</text>
</comment>
<dbReference type="EMBL" id="JAGMWT010000002">
    <property type="protein sequence ID" value="KAH7135581.1"/>
    <property type="molecule type" value="Genomic_DNA"/>
</dbReference>
<name>A0A9P9EFE7_9PLEO</name>
<protein>
    <submittedName>
        <fullName evidence="2">Uncharacterized protein</fullName>
    </submittedName>
</protein>
<accession>A0A9P9EFE7</accession>
<sequence>MASSRIWHLSMVLILTAVRKITAIPVNNNTYRFGKETAKKTNLRITTTHCSSLLNDPKTETISFQTTISVLNVNTHGNIWTDKDVSMWISFTQFETVDPSSVVQHSSSYNTIQSDSRCTATSVTDRLSSMALASTTSTSENSTVSFTLQPTIFSFNFYLSYRYYISVIIFTSTTST</sequence>
<feature type="signal peptide" evidence="1">
    <location>
        <begin position="1"/>
        <end position="23"/>
    </location>
</feature>
<feature type="chain" id="PRO_5040350197" evidence="1">
    <location>
        <begin position="24"/>
        <end position="176"/>
    </location>
</feature>
<dbReference type="Proteomes" id="UP000700596">
    <property type="component" value="Unassembled WGS sequence"/>
</dbReference>
<evidence type="ECO:0000313" key="3">
    <source>
        <dbReference type="Proteomes" id="UP000700596"/>
    </source>
</evidence>
<keyword evidence="3" id="KW-1185">Reference proteome</keyword>
<gene>
    <name evidence="2" type="ORF">B0J11DRAFT_163649</name>
</gene>
<reference evidence="2" key="1">
    <citation type="journal article" date="2021" name="Nat. Commun.">
        <title>Genetic determinants of endophytism in the Arabidopsis root mycobiome.</title>
        <authorList>
            <person name="Mesny F."/>
            <person name="Miyauchi S."/>
            <person name="Thiergart T."/>
            <person name="Pickel B."/>
            <person name="Atanasova L."/>
            <person name="Karlsson M."/>
            <person name="Huettel B."/>
            <person name="Barry K.W."/>
            <person name="Haridas S."/>
            <person name="Chen C."/>
            <person name="Bauer D."/>
            <person name="Andreopoulos W."/>
            <person name="Pangilinan J."/>
            <person name="LaButti K."/>
            <person name="Riley R."/>
            <person name="Lipzen A."/>
            <person name="Clum A."/>
            <person name="Drula E."/>
            <person name="Henrissat B."/>
            <person name="Kohler A."/>
            <person name="Grigoriev I.V."/>
            <person name="Martin F.M."/>
            <person name="Hacquard S."/>
        </authorList>
    </citation>
    <scope>NUCLEOTIDE SEQUENCE</scope>
    <source>
        <strain evidence="2">MPI-CAGE-CH-0243</strain>
    </source>
</reference>
<keyword evidence="1" id="KW-0732">Signal</keyword>
<evidence type="ECO:0000256" key="1">
    <source>
        <dbReference type="SAM" id="SignalP"/>
    </source>
</evidence>
<proteinExistence type="predicted"/>